<dbReference type="InterPro" id="IPR052425">
    <property type="entry name" value="Uncharacterized_MFS-type"/>
</dbReference>
<sequence length="428" mass="44927">MSFLAQFRSFNHPSRVLMVNQFGINVGFYMLMPYLADYLAGPLGLAAWAVGLVLGVRNFAQQGMFFVGGTFADRFGYKPLIVAGCLLRTGGFVLLAVAQSLPSLIIASAATGFAGALFNPAVRAYVAAEAGDREVEAFAVFNIFYQAGILLGPMLGLALLTLDFRATVLGAAAVFAVLTVAQLLALPQHEIDADAERSSISHDWRTVLGNRRFLGFAAAMTGAYVLTFQIYLALPLQAARLVPGRQSVLVAAMFAVSGLVAIAGQLRITGWFAERWEAGRSLVVGAVLLTCSFAPLALVSNGQRFGVAAGTATGIAALLLSASLLAAASAAVFPFEMRTVVTLSENRLVATHYGFYSTIVGVGILLGNLAVGALMSLAHRLNVDGLVWDGLILVGIVTVVGLHRLDRSARGLGRAAGCTSGSAPIQQR</sequence>
<feature type="domain" description="Major facilitator superfamily (MFS) profile" evidence="7">
    <location>
        <begin position="1"/>
        <end position="407"/>
    </location>
</feature>
<dbReference type="InterPro" id="IPR036259">
    <property type="entry name" value="MFS_trans_sf"/>
</dbReference>
<feature type="transmembrane region" description="Helical" evidence="6">
    <location>
        <begin position="213"/>
        <end position="234"/>
    </location>
</feature>
<organism evidence="8 9">
    <name type="scientific">Mycobacterium asiaticum</name>
    <dbReference type="NCBI Taxonomy" id="1790"/>
    <lineage>
        <taxon>Bacteria</taxon>
        <taxon>Bacillati</taxon>
        <taxon>Actinomycetota</taxon>
        <taxon>Actinomycetes</taxon>
        <taxon>Mycobacteriales</taxon>
        <taxon>Mycobacteriaceae</taxon>
        <taxon>Mycobacterium</taxon>
    </lineage>
</organism>
<feature type="transmembrane region" description="Helical" evidence="6">
    <location>
        <begin position="38"/>
        <end position="60"/>
    </location>
</feature>
<feature type="transmembrane region" description="Helical" evidence="6">
    <location>
        <begin position="278"/>
        <end position="299"/>
    </location>
</feature>
<dbReference type="SUPFAM" id="SSF103473">
    <property type="entry name" value="MFS general substrate transporter"/>
    <property type="match status" value="1"/>
</dbReference>
<feature type="transmembrane region" description="Helical" evidence="6">
    <location>
        <begin position="246"/>
        <end position="266"/>
    </location>
</feature>
<dbReference type="AlphaFoldDB" id="A0A1A3NQS8"/>
<feature type="transmembrane region" description="Helical" evidence="6">
    <location>
        <begin position="386"/>
        <end position="405"/>
    </location>
</feature>
<feature type="transmembrane region" description="Helical" evidence="6">
    <location>
        <begin position="166"/>
        <end position="186"/>
    </location>
</feature>
<evidence type="ECO:0000313" key="9">
    <source>
        <dbReference type="Proteomes" id="UP000093928"/>
    </source>
</evidence>
<dbReference type="PANTHER" id="PTHR42688">
    <property type="entry name" value="CONSERVED PROTEIN"/>
    <property type="match status" value="1"/>
</dbReference>
<evidence type="ECO:0000256" key="5">
    <source>
        <dbReference type="ARBA" id="ARBA00023136"/>
    </source>
</evidence>
<dbReference type="GO" id="GO:0022857">
    <property type="term" value="F:transmembrane transporter activity"/>
    <property type="evidence" value="ECO:0007669"/>
    <property type="project" value="InterPro"/>
</dbReference>
<keyword evidence="4 6" id="KW-1133">Transmembrane helix</keyword>
<dbReference type="GO" id="GO:0005886">
    <property type="term" value="C:plasma membrane"/>
    <property type="evidence" value="ECO:0007669"/>
    <property type="project" value="UniProtKB-SubCell"/>
</dbReference>
<feature type="transmembrane region" description="Helical" evidence="6">
    <location>
        <begin position="104"/>
        <end position="126"/>
    </location>
</feature>
<comment type="subcellular location">
    <subcellularLocation>
        <location evidence="1">Cell membrane</location>
        <topology evidence="1">Multi-pass membrane protein</topology>
    </subcellularLocation>
</comment>
<dbReference type="InterPro" id="IPR020846">
    <property type="entry name" value="MFS_dom"/>
</dbReference>
<evidence type="ECO:0000256" key="1">
    <source>
        <dbReference type="ARBA" id="ARBA00004651"/>
    </source>
</evidence>
<evidence type="ECO:0000256" key="6">
    <source>
        <dbReference type="SAM" id="Phobius"/>
    </source>
</evidence>
<feature type="transmembrane region" description="Helical" evidence="6">
    <location>
        <begin position="80"/>
        <end position="98"/>
    </location>
</feature>
<evidence type="ECO:0000256" key="4">
    <source>
        <dbReference type="ARBA" id="ARBA00022989"/>
    </source>
</evidence>
<evidence type="ECO:0000313" key="8">
    <source>
        <dbReference type="EMBL" id="OBK24443.1"/>
    </source>
</evidence>
<accession>A0A1A3NQS8</accession>
<gene>
    <name evidence="8" type="ORF">A5634_03730</name>
</gene>
<dbReference type="PROSITE" id="PS50850">
    <property type="entry name" value="MFS"/>
    <property type="match status" value="1"/>
</dbReference>
<evidence type="ECO:0000256" key="2">
    <source>
        <dbReference type="ARBA" id="ARBA00022475"/>
    </source>
</evidence>
<name>A0A1A3NQS8_MYCAS</name>
<feature type="transmembrane region" description="Helical" evidence="6">
    <location>
        <begin position="305"/>
        <end position="333"/>
    </location>
</feature>
<dbReference type="RefSeq" id="WP_065145213.1">
    <property type="nucleotide sequence ID" value="NZ_LZLS01000156.1"/>
</dbReference>
<dbReference type="PANTHER" id="PTHR42688:SF1">
    <property type="entry name" value="BLR5212 PROTEIN"/>
    <property type="match status" value="1"/>
</dbReference>
<comment type="caution">
    <text evidence="8">The sequence shown here is derived from an EMBL/GenBank/DDBJ whole genome shotgun (WGS) entry which is preliminary data.</text>
</comment>
<keyword evidence="2" id="KW-1003">Cell membrane</keyword>
<feature type="transmembrane region" description="Helical" evidence="6">
    <location>
        <begin position="138"/>
        <end position="160"/>
    </location>
</feature>
<reference evidence="8 9" key="1">
    <citation type="submission" date="2016-06" db="EMBL/GenBank/DDBJ databases">
        <authorList>
            <person name="Kjaerup R.B."/>
            <person name="Dalgaard T.S."/>
            <person name="Juul-Madsen H.R."/>
        </authorList>
    </citation>
    <scope>NUCLEOTIDE SEQUENCE [LARGE SCALE GENOMIC DNA]</scope>
    <source>
        <strain evidence="8 9">1165133.8</strain>
    </source>
</reference>
<evidence type="ECO:0000256" key="3">
    <source>
        <dbReference type="ARBA" id="ARBA00022692"/>
    </source>
</evidence>
<dbReference type="Proteomes" id="UP000093928">
    <property type="component" value="Unassembled WGS sequence"/>
</dbReference>
<evidence type="ECO:0000259" key="7">
    <source>
        <dbReference type="PROSITE" id="PS50850"/>
    </source>
</evidence>
<keyword evidence="3 6" id="KW-0812">Transmembrane</keyword>
<feature type="transmembrane region" description="Helical" evidence="6">
    <location>
        <begin position="353"/>
        <end position="374"/>
    </location>
</feature>
<protein>
    <submittedName>
        <fullName evidence="8">MFS transporter</fullName>
    </submittedName>
</protein>
<dbReference type="OrthoDB" id="3285778at2"/>
<dbReference type="InterPro" id="IPR011701">
    <property type="entry name" value="MFS"/>
</dbReference>
<dbReference type="Gene3D" id="1.20.1250.20">
    <property type="entry name" value="MFS general substrate transporter like domains"/>
    <property type="match status" value="1"/>
</dbReference>
<proteinExistence type="predicted"/>
<keyword evidence="5 6" id="KW-0472">Membrane</keyword>
<dbReference type="EMBL" id="LZLS01000156">
    <property type="protein sequence ID" value="OBK24443.1"/>
    <property type="molecule type" value="Genomic_DNA"/>
</dbReference>
<dbReference type="Pfam" id="PF07690">
    <property type="entry name" value="MFS_1"/>
    <property type="match status" value="1"/>
</dbReference>